<evidence type="ECO:0000313" key="3">
    <source>
        <dbReference type="EMBL" id="GAA1704672.1"/>
    </source>
</evidence>
<dbReference type="InterPro" id="IPR002491">
    <property type="entry name" value="ABC_transptr_periplasmic_BD"/>
</dbReference>
<evidence type="ECO:0000256" key="1">
    <source>
        <dbReference type="ARBA" id="ARBA00008814"/>
    </source>
</evidence>
<evidence type="ECO:0000313" key="4">
    <source>
        <dbReference type="Proteomes" id="UP001501690"/>
    </source>
</evidence>
<dbReference type="Pfam" id="PF01497">
    <property type="entry name" value="Peripla_BP_2"/>
    <property type="match status" value="1"/>
</dbReference>
<dbReference type="Gene3D" id="3.40.50.1980">
    <property type="entry name" value="Nitrogenase molybdenum iron protein domain"/>
    <property type="match status" value="2"/>
</dbReference>
<proteinExistence type="inferred from homology"/>
<dbReference type="SUPFAM" id="SSF53807">
    <property type="entry name" value="Helical backbone' metal receptor"/>
    <property type="match status" value="1"/>
</dbReference>
<reference evidence="3 4" key="1">
    <citation type="journal article" date="2019" name="Int. J. Syst. Evol. Microbiol.">
        <title>The Global Catalogue of Microorganisms (GCM) 10K type strain sequencing project: providing services to taxonomists for standard genome sequencing and annotation.</title>
        <authorList>
            <consortium name="The Broad Institute Genomics Platform"/>
            <consortium name="The Broad Institute Genome Sequencing Center for Infectious Disease"/>
            <person name="Wu L."/>
            <person name="Ma J."/>
        </authorList>
    </citation>
    <scope>NUCLEOTIDE SEQUENCE [LARGE SCALE GENOMIC DNA]</scope>
    <source>
        <strain evidence="3 4">JCM 15577</strain>
    </source>
</reference>
<comment type="similarity">
    <text evidence="1">Belongs to the bacterial solute-binding protein 8 family.</text>
</comment>
<feature type="domain" description="Fe/B12 periplasmic-binding" evidence="2">
    <location>
        <begin position="64"/>
        <end position="330"/>
    </location>
</feature>
<sequence>MCKNTDLALSELATLTDPRSYDGPSTACLASQTVTPVASEAASTLPVTVTDNQGTEVTVTDTSRILALDIYGSLAATVYGLGLGENLVGRDTSTGFAEAADLPLVTQNGHELNAEAILELDPSVIITDTSIGPWDVVLQMREIGIPVVIVTPERSLENSRDIITDVAAALGVPAQGEELADRVEADLAEVESQIAAITPADATDRVRIMFFYVRGGAGVYYLFGEGTGVDSLITSLGGIDVATEIGWQGMRPMTAEAIVAAEPDLLLMMTKGLESVGGIDGLLESIPAIAQTPAGEHRRIVDMSDYEILSFGPRSADVVEALARAIYAPEQSGFE</sequence>
<dbReference type="PROSITE" id="PS50983">
    <property type="entry name" value="FE_B12_PBP"/>
    <property type="match status" value="1"/>
</dbReference>
<gene>
    <name evidence="3" type="ORF">GCM10009808_23300</name>
</gene>
<organism evidence="3 4">
    <name type="scientific">Microbacterium sediminicola</name>
    <dbReference type="NCBI Taxonomy" id="415210"/>
    <lineage>
        <taxon>Bacteria</taxon>
        <taxon>Bacillati</taxon>
        <taxon>Actinomycetota</taxon>
        <taxon>Actinomycetes</taxon>
        <taxon>Micrococcales</taxon>
        <taxon>Microbacteriaceae</taxon>
        <taxon>Microbacterium</taxon>
    </lineage>
</organism>
<protein>
    <submittedName>
        <fullName evidence="3">Hemin ABC transporter substrate-binding protein</fullName>
    </submittedName>
</protein>
<dbReference type="EMBL" id="BAAAPL010000002">
    <property type="protein sequence ID" value="GAA1704672.1"/>
    <property type="molecule type" value="Genomic_DNA"/>
</dbReference>
<name>A0ABN2IGM9_9MICO</name>
<dbReference type="Proteomes" id="UP001501690">
    <property type="component" value="Unassembled WGS sequence"/>
</dbReference>
<evidence type="ECO:0000259" key="2">
    <source>
        <dbReference type="PROSITE" id="PS50983"/>
    </source>
</evidence>
<accession>A0ABN2IGM9</accession>
<dbReference type="PANTHER" id="PTHR30535">
    <property type="entry name" value="VITAMIN B12-BINDING PROTEIN"/>
    <property type="match status" value="1"/>
</dbReference>
<dbReference type="InterPro" id="IPR050902">
    <property type="entry name" value="ABC_Transporter_SBP"/>
</dbReference>
<dbReference type="PANTHER" id="PTHR30535:SF4">
    <property type="entry name" value="HEMIN-BINDING PERIPLASMIC PROTEIN HMUT"/>
    <property type="match status" value="1"/>
</dbReference>
<comment type="caution">
    <text evidence="3">The sequence shown here is derived from an EMBL/GenBank/DDBJ whole genome shotgun (WGS) entry which is preliminary data.</text>
</comment>
<keyword evidence="4" id="KW-1185">Reference proteome</keyword>